<protein>
    <recommendedName>
        <fullName evidence="9">CRISPR-associated exonuclease Cas4</fullName>
        <ecNumber evidence="9">3.1.12.1</ecNumber>
    </recommendedName>
</protein>
<evidence type="ECO:0000256" key="6">
    <source>
        <dbReference type="ARBA" id="ARBA00023014"/>
    </source>
</evidence>
<evidence type="ECO:0000256" key="8">
    <source>
        <dbReference type="ARBA" id="ARBA00023211"/>
    </source>
</evidence>
<evidence type="ECO:0000256" key="3">
    <source>
        <dbReference type="ARBA" id="ARBA00022801"/>
    </source>
</evidence>
<evidence type="ECO:0000313" key="11">
    <source>
        <dbReference type="EMBL" id="EHM10677.1"/>
    </source>
</evidence>
<dbReference type="EC" id="3.1.12.1" evidence="9"/>
<evidence type="ECO:0000256" key="2">
    <source>
        <dbReference type="ARBA" id="ARBA00022723"/>
    </source>
</evidence>
<keyword evidence="4 9" id="KW-0269">Exonuclease</keyword>
<comment type="function">
    <text evidence="9">CRISPR (clustered regularly interspaced short palindromic repeat) is an adaptive immune system that provides protection against mobile genetic elements (viruses, transposable elements and conjugative plasmids). CRISPR clusters contain sequences complementary to antecedent mobile elements and target invading nucleic acids. CRISPR clusters are transcribed and processed into CRISPR RNA (crRNA).</text>
</comment>
<keyword evidence="7 9" id="KW-0051">Antiviral defense</keyword>
<evidence type="ECO:0000259" key="10">
    <source>
        <dbReference type="Pfam" id="PF01930"/>
    </source>
</evidence>
<reference evidence="11 12" key="1">
    <citation type="submission" date="2011-10" db="EMBL/GenBank/DDBJ databases">
        <title>The Noncontiguous Finished genome of Thermanaerovibrio velox DSM 12556.</title>
        <authorList>
            <consortium name="US DOE Joint Genome Institute (JGI-PGF)"/>
            <person name="Lucas S."/>
            <person name="Copeland A."/>
            <person name="Lapidus A."/>
            <person name="Glavina del Rio T."/>
            <person name="Dalin E."/>
            <person name="Tice H."/>
            <person name="Bruce D."/>
            <person name="Goodwin L."/>
            <person name="Pitluck S."/>
            <person name="Peters L."/>
            <person name="Mikhailova N."/>
            <person name="Teshima H."/>
            <person name="Kyrpides N."/>
            <person name="Mavromatis K."/>
            <person name="Ivanova N."/>
            <person name="Markowitz V."/>
            <person name="Cheng J.-F."/>
            <person name="Hugenholtz P."/>
            <person name="Woyke T."/>
            <person name="Wu D."/>
            <person name="Spring S."/>
            <person name="Brambilla E.-M."/>
            <person name="Klenk H.-P."/>
            <person name="Eisen J.A."/>
        </authorList>
    </citation>
    <scope>NUCLEOTIDE SEQUENCE [LARGE SCALE GENOMIC DNA]</scope>
    <source>
        <strain evidence="11 12">DSM 12556</strain>
    </source>
</reference>
<dbReference type="HOGENOM" id="CLU_102055_1_1_0"/>
<evidence type="ECO:0000313" key="12">
    <source>
        <dbReference type="Proteomes" id="UP000005730"/>
    </source>
</evidence>
<dbReference type="AlphaFoldDB" id="H0UPW8"/>
<dbReference type="Proteomes" id="UP000005730">
    <property type="component" value="Chromosome"/>
</dbReference>
<dbReference type="Pfam" id="PF01930">
    <property type="entry name" value="Cas_Cas4"/>
    <property type="match status" value="1"/>
</dbReference>
<evidence type="ECO:0000256" key="4">
    <source>
        <dbReference type="ARBA" id="ARBA00022839"/>
    </source>
</evidence>
<dbReference type="GO" id="GO:0004527">
    <property type="term" value="F:exonuclease activity"/>
    <property type="evidence" value="ECO:0007669"/>
    <property type="project" value="UniProtKB-KW"/>
</dbReference>
<dbReference type="NCBIfam" id="TIGR00372">
    <property type="entry name" value="cas4"/>
    <property type="match status" value="1"/>
</dbReference>
<keyword evidence="12" id="KW-1185">Reference proteome</keyword>
<dbReference type="eggNOG" id="COG1468">
    <property type="taxonomic scope" value="Bacteria"/>
</dbReference>
<evidence type="ECO:0000256" key="7">
    <source>
        <dbReference type="ARBA" id="ARBA00023118"/>
    </source>
</evidence>
<accession>H0UPW8</accession>
<dbReference type="RefSeq" id="WP_006584172.1">
    <property type="nucleotide sequence ID" value="NZ_CM001377.1"/>
</dbReference>
<sequence length="222" mass="24932">MYSEEDLLPISALQHLAFCERQWGLIYLEQVWRENVLTLEGKFLHEKAHKEDGESRGDVRIVRALRLHSFRLGLVGQADVVEFPAGGLAGRPPKIVEYKSGKPKAVDCDEVQLCAQAMCLEEMTGLHIEEAEFFYGKPRRRHVVELTEALRARTERLSLRLHDLTEAAVTPSAVCGRRCELCSLRDVCLPEMSRGGRSAQRYINSLIRSSLAEDLAEGGDGL</sequence>
<keyword evidence="6 9" id="KW-0411">Iron-sulfur</keyword>
<keyword evidence="3 9" id="KW-0378">Hydrolase</keyword>
<organism evidence="11 12">
    <name type="scientific">Thermanaerovibrio velox DSM 12556</name>
    <dbReference type="NCBI Taxonomy" id="926567"/>
    <lineage>
        <taxon>Bacteria</taxon>
        <taxon>Thermotogati</taxon>
        <taxon>Synergistota</taxon>
        <taxon>Synergistia</taxon>
        <taxon>Synergistales</taxon>
        <taxon>Synergistaceae</taxon>
        <taxon>Thermanaerovibrio</taxon>
    </lineage>
</organism>
<dbReference type="EMBL" id="CM001377">
    <property type="protein sequence ID" value="EHM10677.1"/>
    <property type="molecule type" value="Genomic_DNA"/>
</dbReference>
<comment type="cofactor">
    <cofactor evidence="9">
        <name>iron-sulfur cluster</name>
        <dbReference type="ChEBI" id="CHEBI:30408"/>
    </cofactor>
</comment>
<dbReference type="GO" id="GO:0046872">
    <property type="term" value="F:metal ion binding"/>
    <property type="evidence" value="ECO:0007669"/>
    <property type="project" value="UniProtKB-KW"/>
</dbReference>
<name>H0UPW8_9BACT</name>
<evidence type="ECO:0000256" key="1">
    <source>
        <dbReference type="ARBA" id="ARBA00022722"/>
    </source>
</evidence>
<keyword evidence="1 9" id="KW-0540">Nuclease</keyword>
<proteinExistence type="inferred from homology"/>
<keyword evidence="5 9" id="KW-0408">Iron</keyword>
<keyword evidence="8 9" id="KW-0464">Manganese</keyword>
<dbReference type="STRING" id="926567.TheveDRAFT_1559"/>
<evidence type="ECO:0000256" key="9">
    <source>
        <dbReference type="RuleBase" id="RU365022"/>
    </source>
</evidence>
<dbReference type="Gene3D" id="3.90.320.10">
    <property type="match status" value="1"/>
</dbReference>
<dbReference type="InterPro" id="IPR013343">
    <property type="entry name" value="CRISPR-assoc_prot_Cas4"/>
</dbReference>
<dbReference type="InterPro" id="IPR011604">
    <property type="entry name" value="PDDEXK-like_dom_sf"/>
</dbReference>
<keyword evidence="2 9" id="KW-0479">Metal-binding</keyword>
<dbReference type="GO" id="GO:0051536">
    <property type="term" value="F:iron-sulfur cluster binding"/>
    <property type="evidence" value="ECO:0007669"/>
    <property type="project" value="UniProtKB-KW"/>
</dbReference>
<comment type="cofactor">
    <cofactor evidence="9">
        <name>Mg(2+)</name>
        <dbReference type="ChEBI" id="CHEBI:18420"/>
    </cofactor>
    <cofactor evidence="9">
        <name>Mn(2+)</name>
        <dbReference type="ChEBI" id="CHEBI:29035"/>
    </cofactor>
    <text evidence="9">Mg(2+) or Mn(2+) required for ssDNA cleavage activity.</text>
</comment>
<comment type="similarity">
    <text evidence="9">Belongs to the CRISPR-associated exonuclease Cas4 family.</text>
</comment>
<dbReference type="InterPro" id="IPR022765">
    <property type="entry name" value="Dna2/Cas4_DUF83"/>
</dbReference>
<dbReference type="GO" id="GO:0051607">
    <property type="term" value="P:defense response to virus"/>
    <property type="evidence" value="ECO:0007669"/>
    <property type="project" value="UniProtKB-KW"/>
</dbReference>
<feature type="domain" description="DUF83" evidence="10">
    <location>
        <begin position="11"/>
        <end position="189"/>
    </location>
</feature>
<evidence type="ECO:0000256" key="5">
    <source>
        <dbReference type="ARBA" id="ARBA00023004"/>
    </source>
</evidence>
<dbReference type="OrthoDB" id="9781776at2"/>
<gene>
    <name evidence="11" type="ORF">TheveDRAFT_1559</name>
</gene>